<dbReference type="PIRSF" id="PIRSF016255">
    <property type="entry name" value="eIF3e_su6"/>
    <property type="match status" value="1"/>
</dbReference>
<dbReference type="GO" id="GO:0003743">
    <property type="term" value="F:translation initiation factor activity"/>
    <property type="evidence" value="ECO:0007669"/>
    <property type="project" value="UniProtKB-UniRule"/>
</dbReference>
<dbReference type="SMART" id="SM01186">
    <property type="entry name" value="eIF3_N"/>
    <property type="match status" value="1"/>
</dbReference>
<proteinExistence type="inferred from homology"/>
<dbReference type="EnsemblMetazoa" id="Aqu2.1.22415_001">
    <property type="protein sequence ID" value="Aqu2.1.22415_001"/>
    <property type="gene ID" value="Aqu2.1.22415"/>
</dbReference>
<reference evidence="9" key="1">
    <citation type="submission" date="2017-05" db="UniProtKB">
        <authorList>
            <consortium name="EnsemblMetazoa"/>
        </authorList>
    </citation>
    <scope>IDENTIFICATION</scope>
</reference>
<comment type="function">
    <text evidence="4">Component of the eukaryotic translation initiation factor 3 (eIF-3) complex, which is involved in protein synthesis of a specialized repertoire of mRNAs and, together with other initiation factors, stimulates binding of mRNA and methionyl-tRNAi to the 40S ribosome. The eIF-3 complex specifically targets and initiates translation of a subset of mRNAs involved in cell proliferation.</text>
</comment>
<keyword evidence="7" id="KW-1133">Transmembrane helix</keyword>
<dbReference type="GO" id="GO:0001732">
    <property type="term" value="P:formation of cytoplasmic translation initiation complex"/>
    <property type="evidence" value="ECO:0007669"/>
    <property type="project" value="UniProtKB-UniRule"/>
</dbReference>
<dbReference type="Pfam" id="PF09440">
    <property type="entry name" value="eIF3_N"/>
    <property type="match status" value="1"/>
</dbReference>
<evidence type="ECO:0000256" key="7">
    <source>
        <dbReference type="SAM" id="Phobius"/>
    </source>
</evidence>
<keyword evidence="2 4" id="KW-0396">Initiation factor</keyword>
<keyword evidence="7" id="KW-0812">Transmembrane</keyword>
<dbReference type="InterPro" id="IPR016650">
    <property type="entry name" value="eIF3e"/>
</dbReference>
<dbReference type="GO" id="GO:0071540">
    <property type="term" value="C:eukaryotic translation initiation factor 3 complex, eIF3e"/>
    <property type="evidence" value="ECO:0007669"/>
    <property type="project" value="UniProtKB-UniRule"/>
</dbReference>
<name>A0A1X7U3R7_AMPQE</name>
<dbReference type="FunCoup" id="A0A1X7U3R7">
    <property type="interactions" value="965"/>
</dbReference>
<accession>A0A1X7U3R7</accession>
<keyword evidence="6" id="KW-0175">Coiled coil</keyword>
<comment type="similarity">
    <text evidence="4 5">Belongs to the eIF-3 subunit E family.</text>
</comment>
<organism evidence="9">
    <name type="scientific">Amphimedon queenslandica</name>
    <name type="common">Sponge</name>
    <dbReference type="NCBI Taxonomy" id="400682"/>
    <lineage>
        <taxon>Eukaryota</taxon>
        <taxon>Metazoa</taxon>
        <taxon>Porifera</taxon>
        <taxon>Demospongiae</taxon>
        <taxon>Heteroscleromorpha</taxon>
        <taxon>Haplosclerida</taxon>
        <taxon>Niphatidae</taxon>
        <taxon>Amphimedon</taxon>
    </lineage>
</organism>
<evidence type="ECO:0000313" key="9">
    <source>
        <dbReference type="EnsemblMetazoa" id="Aqu2.1.22415_001"/>
    </source>
</evidence>
<dbReference type="Pfam" id="PF01399">
    <property type="entry name" value="PCI"/>
    <property type="match status" value="1"/>
</dbReference>
<dbReference type="PANTHER" id="PTHR10317">
    <property type="entry name" value="EUKARYOTIC TRANSLATION INITIATION FACTOR 3 SUBUNIT E"/>
    <property type="match status" value="1"/>
</dbReference>
<dbReference type="InParanoid" id="A0A1X7U3R7"/>
<dbReference type="InterPro" id="IPR019010">
    <property type="entry name" value="eIF3e_N"/>
</dbReference>
<comment type="subcellular location">
    <subcellularLocation>
        <location evidence="4 5">Cytoplasm</location>
    </subcellularLocation>
</comment>
<evidence type="ECO:0000256" key="4">
    <source>
        <dbReference type="HAMAP-Rule" id="MF_03004"/>
    </source>
</evidence>
<dbReference type="STRING" id="400682.A0A1X7U3R7"/>
<keyword evidence="7" id="KW-0472">Membrane</keyword>
<comment type="subunit">
    <text evidence="4 5">Component of the eukaryotic translation initiation factor 3 (eIF-3) complex.</text>
</comment>
<evidence type="ECO:0000259" key="8">
    <source>
        <dbReference type="PROSITE" id="PS50250"/>
    </source>
</evidence>
<feature type="coiled-coil region" evidence="6">
    <location>
        <begin position="175"/>
        <end position="202"/>
    </location>
</feature>
<evidence type="ECO:0000256" key="6">
    <source>
        <dbReference type="SAM" id="Coils"/>
    </source>
</evidence>
<dbReference type="HAMAP" id="MF_03004">
    <property type="entry name" value="eIF3e"/>
    <property type="match status" value="1"/>
</dbReference>
<evidence type="ECO:0000256" key="3">
    <source>
        <dbReference type="ARBA" id="ARBA00022917"/>
    </source>
</evidence>
<dbReference type="GO" id="GO:0016282">
    <property type="term" value="C:eukaryotic 43S preinitiation complex"/>
    <property type="evidence" value="ECO:0007669"/>
    <property type="project" value="UniProtKB-UniRule"/>
</dbReference>
<feature type="domain" description="PCI" evidence="8">
    <location>
        <begin position="224"/>
        <end position="396"/>
    </location>
</feature>
<dbReference type="PROSITE" id="PS50250">
    <property type="entry name" value="PCI"/>
    <property type="match status" value="1"/>
</dbReference>
<protein>
    <recommendedName>
        <fullName evidence="4 5">Eukaryotic translation initiation factor 3 subunit E</fullName>
        <shortName evidence="4">eIF3e</shortName>
    </recommendedName>
    <alternativeName>
        <fullName evidence="4">Eukaryotic translation initiation factor 3 subunit 6</fullName>
    </alternativeName>
</protein>
<dbReference type="InterPro" id="IPR036390">
    <property type="entry name" value="WH_DNA-bd_sf"/>
</dbReference>
<evidence type="ECO:0000256" key="5">
    <source>
        <dbReference type="PIRNR" id="PIRNR016255"/>
    </source>
</evidence>
<feature type="transmembrane region" description="Helical" evidence="7">
    <location>
        <begin position="282"/>
        <end position="304"/>
    </location>
</feature>
<dbReference type="CDD" id="cd21378">
    <property type="entry name" value="eIF3E"/>
    <property type="match status" value="1"/>
</dbReference>
<dbReference type="eggNOG" id="KOG2758">
    <property type="taxonomic scope" value="Eukaryota"/>
</dbReference>
<dbReference type="GO" id="GO:0033290">
    <property type="term" value="C:eukaryotic 48S preinitiation complex"/>
    <property type="evidence" value="ECO:0007669"/>
    <property type="project" value="UniProtKB-UniRule"/>
</dbReference>
<dbReference type="SMART" id="SM00088">
    <property type="entry name" value="PINT"/>
    <property type="match status" value="1"/>
</dbReference>
<keyword evidence="3 4" id="KW-0648">Protein biosynthesis</keyword>
<dbReference type="SUPFAM" id="SSF46785">
    <property type="entry name" value="Winged helix' DNA-binding domain"/>
    <property type="match status" value="1"/>
</dbReference>
<sequence length="452" mass="52198">MAQYDLSSRIGTCLDRHLVFPILEFLSERGLYDEKDILHARLELLNNTKMVDYAVDVYKTLHGEDAPVPQNMLAMREAVVSRLQELEEQIEPIVELFEDTEVAEHMKREDQSLFDYLAQNHQFTPASVDLIYDNAKIKYDCGNYSEAAEYLYFYRIVAPVEHKYLVSAMWGELSCAILNQNFDAAHKELVKLREEIEQASSTSSLMKLQQRAWLVHWSLFVYFNHQNGPDDIINVFLHQQDYLNAIQTSCPHILRYITAAVVITNRRRPTIIKDLVRVIRHVILSTSYFYLFIYLFNYACFLMFNLEPNTCTCIPVLSNDFFLVACKDEFMDSAQQMIFETFCRIHQCIGINMLATKLNKSPDDAERWIVNLIREARLDAKIDAKKGHVVMSPQPQSIYQRVIDRTKSIGFQTQFLAQCIEKVSVGTSMKTRAHLEGGGARGSRSVTWAPDV</sequence>
<evidence type="ECO:0000256" key="1">
    <source>
        <dbReference type="ARBA" id="ARBA00022490"/>
    </source>
</evidence>
<dbReference type="AlphaFoldDB" id="A0A1X7U3R7"/>
<dbReference type="InterPro" id="IPR000717">
    <property type="entry name" value="PCI_dom"/>
</dbReference>
<dbReference type="OrthoDB" id="417252at2759"/>
<keyword evidence="1 4" id="KW-0963">Cytoplasm</keyword>
<evidence type="ECO:0000256" key="2">
    <source>
        <dbReference type="ARBA" id="ARBA00022540"/>
    </source>
</evidence>